<dbReference type="AlphaFoldDB" id="X1CHI0"/>
<proteinExistence type="predicted"/>
<reference evidence="2" key="1">
    <citation type="journal article" date="2014" name="Front. Microbiol.">
        <title>High frequency of phylogenetically diverse reductive dehalogenase-homologous genes in deep subseafloor sedimentary metagenomes.</title>
        <authorList>
            <person name="Kawai M."/>
            <person name="Futagami T."/>
            <person name="Toyoda A."/>
            <person name="Takaki Y."/>
            <person name="Nishi S."/>
            <person name="Hori S."/>
            <person name="Arai W."/>
            <person name="Tsubouchi T."/>
            <person name="Morono Y."/>
            <person name="Uchiyama I."/>
            <person name="Ito T."/>
            <person name="Fujiyama A."/>
            <person name="Inagaki F."/>
            <person name="Takami H."/>
        </authorList>
    </citation>
    <scope>NUCLEOTIDE SEQUENCE</scope>
    <source>
        <strain evidence="2">Expedition CK06-06</strain>
    </source>
</reference>
<dbReference type="EMBL" id="BART01036125">
    <property type="protein sequence ID" value="GAH07776.1"/>
    <property type="molecule type" value="Genomic_DNA"/>
</dbReference>
<name>X1CHI0_9ZZZZ</name>
<evidence type="ECO:0000256" key="1">
    <source>
        <dbReference type="SAM" id="MobiDB-lite"/>
    </source>
</evidence>
<gene>
    <name evidence="2" type="ORF">S01H4_61059</name>
</gene>
<sequence>PSNQLKDDAEADDKKNENNSAQGGKQEVLDALLDVIKSDLLLVAGYSADFACEYGKHPIAKGVGCSASAMIKFYPVIEAAMNEDCGKKESLGGCFIGIAEVMFDKKFPQGAKVASSTGIEAPVA</sequence>
<organism evidence="2">
    <name type="scientific">marine sediment metagenome</name>
    <dbReference type="NCBI Taxonomy" id="412755"/>
    <lineage>
        <taxon>unclassified sequences</taxon>
        <taxon>metagenomes</taxon>
        <taxon>ecological metagenomes</taxon>
    </lineage>
</organism>
<accession>X1CHI0</accession>
<comment type="caution">
    <text evidence="2">The sequence shown here is derived from an EMBL/GenBank/DDBJ whole genome shotgun (WGS) entry which is preliminary data.</text>
</comment>
<feature type="region of interest" description="Disordered" evidence="1">
    <location>
        <begin position="1"/>
        <end position="23"/>
    </location>
</feature>
<protein>
    <submittedName>
        <fullName evidence="2">Uncharacterized protein</fullName>
    </submittedName>
</protein>
<feature type="non-terminal residue" evidence="2">
    <location>
        <position position="1"/>
    </location>
</feature>
<feature type="compositionally biased region" description="Basic and acidic residues" evidence="1">
    <location>
        <begin position="1"/>
        <end position="17"/>
    </location>
</feature>
<evidence type="ECO:0000313" key="2">
    <source>
        <dbReference type="EMBL" id="GAH07776.1"/>
    </source>
</evidence>